<comment type="subcellular location">
    <subcellularLocation>
        <location evidence="1 8">Cell membrane</location>
        <topology evidence="1 8">Multi-pass membrane protein</topology>
    </subcellularLocation>
</comment>
<evidence type="ECO:0000256" key="4">
    <source>
        <dbReference type="ARBA" id="ARBA00022475"/>
    </source>
</evidence>
<keyword evidence="4" id="KW-1003">Cell membrane</keyword>
<name>A0A841REV2_9SPIO</name>
<evidence type="ECO:0000256" key="7">
    <source>
        <dbReference type="ARBA" id="ARBA00023136"/>
    </source>
</evidence>
<dbReference type="SUPFAM" id="SSF161098">
    <property type="entry name" value="MetI-like"/>
    <property type="match status" value="1"/>
</dbReference>
<evidence type="ECO:0000256" key="3">
    <source>
        <dbReference type="ARBA" id="ARBA00022448"/>
    </source>
</evidence>
<keyword evidence="7 8" id="KW-0472">Membrane</keyword>
<gene>
    <name evidence="10" type="ORF">HNR50_003039</name>
</gene>
<dbReference type="InterPro" id="IPR035906">
    <property type="entry name" value="MetI-like_sf"/>
</dbReference>
<evidence type="ECO:0000256" key="2">
    <source>
        <dbReference type="ARBA" id="ARBA00007069"/>
    </source>
</evidence>
<dbReference type="Gene3D" id="1.10.3720.10">
    <property type="entry name" value="MetI-like"/>
    <property type="match status" value="1"/>
</dbReference>
<organism evidence="10 11">
    <name type="scientific">Spirochaeta isovalerica</name>
    <dbReference type="NCBI Taxonomy" id="150"/>
    <lineage>
        <taxon>Bacteria</taxon>
        <taxon>Pseudomonadati</taxon>
        <taxon>Spirochaetota</taxon>
        <taxon>Spirochaetia</taxon>
        <taxon>Spirochaetales</taxon>
        <taxon>Spirochaetaceae</taxon>
        <taxon>Spirochaeta</taxon>
    </lineage>
</organism>
<dbReference type="PANTHER" id="PTHR43848">
    <property type="entry name" value="PUTRESCINE TRANSPORT SYSTEM PERMEASE PROTEIN POTI"/>
    <property type="match status" value="1"/>
</dbReference>
<dbReference type="PANTHER" id="PTHR43848:SF2">
    <property type="entry name" value="PUTRESCINE TRANSPORT SYSTEM PERMEASE PROTEIN POTI"/>
    <property type="match status" value="1"/>
</dbReference>
<dbReference type="GO" id="GO:0005886">
    <property type="term" value="C:plasma membrane"/>
    <property type="evidence" value="ECO:0007669"/>
    <property type="project" value="UniProtKB-SubCell"/>
</dbReference>
<sequence>MKRKYLPHWLILLLLVFLYMPILVLIIYSFNEGRTGAKWTGFTLRWYMELFRDRNILRAMGYTILIAFIASTFSTIAGTITAWGIRHMKRRSSGLLLSINDLPLLNPDLVTAISLMSLYIFLKMTFGFMTLLLAHIMFSIPYVIITVLPVLRRLSRHQMEAALDLGARPVEALFKIILPQLKQSIISGWLIAFTMSIDDFVISFFTTGSGVSNISIAVFSMARRGINPKINALSSLMFATVIVLLLIINKNRKSRKEDLAIEENILLH</sequence>
<dbReference type="AlphaFoldDB" id="A0A841REV2"/>
<dbReference type="CDD" id="cd06261">
    <property type="entry name" value="TM_PBP2"/>
    <property type="match status" value="1"/>
</dbReference>
<dbReference type="InterPro" id="IPR000515">
    <property type="entry name" value="MetI-like"/>
</dbReference>
<dbReference type="RefSeq" id="WP_184747610.1">
    <property type="nucleotide sequence ID" value="NZ_JACHGJ010000006.1"/>
</dbReference>
<protein>
    <submittedName>
        <fullName evidence="10">Spermidine/putrescine transport system permease protein</fullName>
    </submittedName>
</protein>
<evidence type="ECO:0000256" key="6">
    <source>
        <dbReference type="ARBA" id="ARBA00022989"/>
    </source>
</evidence>
<dbReference type="InterPro" id="IPR051789">
    <property type="entry name" value="Bact_Polyamine_Transport"/>
</dbReference>
<evidence type="ECO:0000313" key="10">
    <source>
        <dbReference type="EMBL" id="MBB6481359.1"/>
    </source>
</evidence>
<evidence type="ECO:0000313" key="11">
    <source>
        <dbReference type="Proteomes" id="UP000587760"/>
    </source>
</evidence>
<feature type="transmembrane region" description="Helical" evidence="8">
    <location>
        <begin position="9"/>
        <end position="30"/>
    </location>
</feature>
<keyword evidence="3 8" id="KW-0813">Transport</keyword>
<feature type="transmembrane region" description="Helical" evidence="8">
    <location>
        <begin position="128"/>
        <end position="151"/>
    </location>
</feature>
<proteinExistence type="inferred from homology"/>
<accession>A0A841REV2</accession>
<comment type="caution">
    <text evidence="10">The sequence shown here is derived from an EMBL/GenBank/DDBJ whole genome shotgun (WGS) entry which is preliminary data.</text>
</comment>
<comment type="similarity">
    <text evidence="2">Belongs to the binding-protein-dependent transport system permease family. CysTW subfamily.</text>
</comment>
<dbReference type="Proteomes" id="UP000587760">
    <property type="component" value="Unassembled WGS sequence"/>
</dbReference>
<evidence type="ECO:0000256" key="1">
    <source>
        <dbReference type="ARBA" id="ARBA00004651"/>
    </source>
</evidence>
<dbReference type="EMBL" id="JACHGJ010000006">
    <property type="protein sequence ID" value="MBB6481359.1"/>
    <property type="molecule type" value="Genomic_DNA"/>
</dbReference>
<keyword evidence="5 8" id="KW-0812">Transmembrane</keyword>
<feature type="domain" description="ABC transmembrane type-1" evidence="9">
    <location>
        <begin position="60"/>
        <end position="248"/>
    </location>
</feature>
<evidence type="ECO:0000259" key="9">
    <source>
        <dbReference type="PROSITE" id="PS50928"/>
    </source>
</evidence>
<dbReference type="GO" id="GO:0055085">
    <property type="term" value="P:transmembrane transport"/>
    <property type="evidence" value="ECO:0007669"/>
    <property type="project" value="InterPro"/>
</dbReference>
<feature type="transmembrane region" description="Helical" evidence="8">
    <location>
        <begin position="230"/>
        <end position="248"/>
    </location>
</feature>
<evidence type="ECO:0000256" key="5">
    <source>
        <dbReference type="ARBA" id="ARBA00022692"/>
    </source>
</evidence>
<keyword evidence="11" id="KW-1185">Reference proteome</keyword>
<evidence type="ECO:0000256" key="8">
    <source>
        <dbReference type="RuleBase" id="RU363032"/>
    </source>
</evidence>
<dbReference type="PROSITE" id="PS50928">
    <property type="entry name" value="ABC_TM1"/>
    <property type="match status" value="1"/>
</dbReference>
<dbReference type="Pfam" id="PF00528">
    <property type="entry name" value="BPD_transp_1"/>
    <property type="match status" value="1"/>
</dbReference>
<reference evidence="10 11" key="1">
    <citation type="submission" date="2020-08" db="EMBL/GenBank/DDBJ databases">
        <title>Genomic Encyclopedia of Type Strains, Phase IV (KMG-IV): sequencing the most valuable type-strain genomes for metagenomic binning, comparative biology and taxonomic classification.</title>
        <authorList>
            <person name="Goeker M."/>
        </authorList>
    </citation>
    <scope>NUCLEOTIDE SEQUENCE [LARGE SCALE GENOMIC DNA]</scope>
    <source>
        <strain evidence="10 11">DSM 2461</strain>
    </source>
</reference>
<feature type="transmembrane region" description="Helical" evidence="8">
    <location>
        <begin position="59"/>
        <end position="83"/>
    </location>
</feature>
<keyword evidence="6 8" id="KW-1133">Transmembrane helix</keyword>